<evidence type="ECO:0000259" key="11">
    <source>
        <dbReference type="SMART" id="SM00849"/>
    </source>
</evidence>
<dbReference type="Gene3D" id="3.60.15.10">
    <property type="entry name" value="Ribonuclease Z/Hydroxyacylglutathione hydrolase-like"/>
    <property type="match status" value="1"/>
</dbReference>
<name>A0ABX2T0P3_9BACL</name>
<dbReference type="PIRSF" id="PIRSF004803">
    <property type="entry name" value="RnjA"/>
    <property type="match status" value="1"/>
</dbReference>
<evidence type="ECO:0000256" key="6">
    <source>
        <dbReference type="ARBA" id="ARBA00022833"/>
    </source>
</evidence>
<dbReference type="InterPro" id="IPR030854">
    <property type="entry name" value="RNase_J_bac"/>
</dbReference>
<evidence type="ECO:0000313" key="12">
    <source>
        <dbReference type="EMBL" id="NYS47928.1"/>
    </source>
</evidence>
<dbReference type="InterPro" id="IPR042173">
    <property type="entry name" value="RNase_J_2"/>
</dbReference>
<dbReference type="RefSeq" id="WP_179941711.1">
    <property type="nucleotide sequence ID" value="NZ_JACBYF010000018.1"/>
</dbReference>
<comment type="similarity">
    <text evidence="9 10">Belongs to the metallo-beta-lactamase superfamily. RNA-metabolizing metallo-beta-lactamase-like family. Bacterial RNase J subfamily.</text>
</comment>
<keyword evidence="2 9" id="KW-0540">Nuclease</keyword>
<organism evidence="12 13">
    <name type="scientific">Gemelliphila palaticanis</name>
    <dbReference type="NCBI Taxonomy" id="81950"/>
    <lineage>
        <taxon>Bacteria</taxon>
        <taxon>Bacillati</taxon>
        <taxon>Bacillota</taxon>
        <taxon>Bacilli</taxon>
        <taxon>Bacillales</taxon>
        <taxon>Gemellaceae</taxon>
        <taxon>Gemelliphila</taxon>
    </lineage>
</organism>
<dbReference type="InterPro" id="IPR004613">
    <property type="entry name" value="RNase_J"/>
</dbReference>
<comment type="subunit">
    <text evidence="9">Homodimer, may be a subunit of the RNA degradosome.</text>
</comment>
<evidence type="ECO:0000256" key="10">
    <source>
        <dbReference type="PIRNR" id="PIRNR004803"/>
    </source>
</evidence>
<dbReference type="HAMAP" id="MF_01491">
    <property type="entry name" value="RNase_J_bact"/>
    <property type="match status" value="1"/>
</dbReference>
<keyword evidence="13" id="KW-1185">Reference proteome</keyword>
<dbReference type="InterPro" id="IPR011108">
    <property type="entry name" value="RMMBL"/>
</dbReference>
<protein>
    <recommendedName>
        <fullName evidence="9 10">Ribonuclease J</fullName>
        <shortName evidence="9">RNase J</shortName>
        <ecNumber evidence="9 10">3.1.-.-</ecNumber>
    </recommendedName>
</protein>
<keyword evidence="1 9" id="KW-0963">Cytoplasm</keyword>
<dbReference type="InterPro" id="IPR055132">
    <property type="entry name" value="RNase_J_b_CASP"/>
</dbReference>
<evidence type="ECO:0000313" key="13">
    <source>
        <dbReference type="Proteomes" id="UP000531840"/>
    </source>
</evidence>
<comment type="cofactor">
    <cofactor evidence="10">
        <name>Zn(2+)</name>
        <dbReference type="ChEBI" id="CHEBI:29105"/>
    </cofactor>
    <text evidence="10">Binds 2 Zn(2+) ions per subunit. It is not clear if Zn(2+) or Mg(2+) is physiologically important.</text>
</comment>
<keyword evidence="6" id="KW-0862">Zinc</keyword>
<evidence type="ECO:0000256" key="9">
    <source>
        <dbReference type="HAMAP-Rule" id="MF_01491"/>
    </source>
</evidence>
<evidence type="ECO:0000256" key="1">
    <source>
        <dbReference type="ARBA" id="ARBA00022490"/>
    </source>
</evidence>
<dbReference type="EMBL" id="JACBYF010000018">
    <property type="protein sequence ID" value="NYS47928.1"/>
    <property type="molecule type" value="Genomic_DNA"/>
</dbReference>
<evidence type="ECO:0000256" key="2">
    <source>
        <dbReference type="ARBA" id="ARBA00022722"/>
    </source>
</evidence>
<dbReference type="CDD" id="cd07714">
    <property type="entry name" value="RNaseJ_MBL-fold"/>
    <property type="match status" value="1"/>
</dbReference>
<dbReference type="NCBIfam" id="TIGR00649">
    <property type="entry name" value="MG423"/>
    <property type="match status" value="1"/>
</dbReference>
<sequence>MDRFINKHEVGIAAIGGMGEIGKNTYAIQYRDEIIIIDAGVKFPGDNILGIDYIIPDYTYIEKNIDKVKALIITHGHEDHIGGIPFLLKNVSLPIYGGPLALGLIKSKLEEHNLLSRAEFKEITEDTVLKFKHLTIEFHNTTHSIPDAFGVIVRTPQGTIVHTGDFKFDFTPVGEPANLYKMAKIGEEGVLCLLSDSTNSERNEFTMSEKEVGITIEDILRRVKHRIIFATFASNVFRVKQVVEACIKNDRKIVVFGRSMEKAIKIGTELGYINAPKDTFVNAKHLKQVDPNKLLILCTGTQGEELAALTRIAHGTHKKITIMPTDTVVFASSAIPGNALSINKNIDLLSKLGANVITSSINNVHTSGHAAKEEQKLMFRLIKPKYFMPIHGEHRMQVIHAQTAVECDVDKNNTFIMNNGDILALTKDSARIAGKIEAGDIYVDGLGIGDIGSVVIKDRKDLSENGVIVVSLVLDIENKVLLSNPDIISRGFSQTHESKELLDTCKNVVKESIINKLQENEVSMYTVRQKIIDDLSKHLIKEIGRNPVIIPTIIEI</sequence>
<evidence type="ECO:0000256" key="3">
    <source>
        <dbReference type="ARBA" id="ARBA00022723"/>
    </source>
</evidence>
<evidence type="ECO:0000256" key="4">
    <source>
        <dbReference type="ARBA" id="ARBA00022759"/>
    </source>
</evidence>
<evidence type="ECO:0000256" key="5">
    <source>
        <dbReference type="ARBA" id="ARBA00022801"/>
    </source>
</evidence>
<comment type="function">
    <text evidence="9">An RNase that has 5'-3' exonuclease and possibly endonuclease activity. Involved in maturation of rRNA and in some organisms also mRNA maturation and/or decay.</text>
</comment>
<dbReference type="PROSITE" id="PS01292">
    <property type="entry name" value="UPF0036"/>
    <property type="match status" value="1"/>
</dbReference>
<keyword evidence="4 9" id="KW-0255">Endonuclease</keyword>
<comment type="caution">
    <text evidence="12">The sequence shown here is derived from an EMBL/GenBank/DDBJ whole genome shotgun (WGS) entry which is preliminary data.</text>
</comment>
<dbReference type="Pfam" id="PF22505">
    <property type="entry name" value="RNase_J_b_CASP"/>
    <property type="match status" value="1"/>
</dbReference>
<proteinExistence type="inferred from homology"/>
<dbReference type="InterPro" id="IPR001587">
    <property type="entry name" value="RNase_J_CS"/>
</dbReference>
<dbReference type="PANTHER" id="PTHR43694">
    <property type="entry name" value="RIBONUCLEASE J"/>
    <property type="match status" value="1"/>
</dbReference>
<evidence type="ECO:0000256" key="8">
    <source>
        <dbReference type="ARBA" id="ARBA00022884"/>
    </source>
</evidence>
<gene>
    <name evidence="9" type="primary">rnj</name>
    <name evidence="12" type="ORF">HZY85_07065</name>
</gene>
<reference evidence="12 13" key="1">
    <citation type="submission" date="2020-07" db="EMBL/GenBank/DDBJ databases">
        <title>MOT database genomes.</title>
        <authorList>
            <person name="Joseph S."/>
            <person name="Aduse-Opoku J."/>
            <person name="Hashim A."/>
            <person name="Wade W."/>
            <person name="Curtis M."/>
        </authorList>
    </citation>
    <scope>NUCLEOTIDE SEQUENCE [LARGE SCALE GENOMIC DNA]</scope>
    <source>
        <strain evidence="12 13">CIP 106318</strain>
    </source>
</reference>
<dbReference type="Pfam" id="PF00753">
    <property type="entry name" value="Lactamase_B"/>
    <property type="match status" value="1"/>
</dbReference>
<dbReference type="Gene3D" id="3.10.20.580">
    <property type="match status" value="1"/>
</dbReference>
<keyword evidence="8 9" id="KW-0694">RNA-binding</keyword>
<feature type="binding site" evidence="9">
    <location>
        <begin position="365"/>
        <end position="369"/>
    </location>
    <ligand>
        <name>substrate</name>
    </ligand>
</feature>
<dbReference type="PANTHER" id="PTHR43694:SF1">
    <property type="entry name" value="RIBONUCLEASE J"/>
    <property type="match status" value="1"/>
</dbReference>
<dbReference type="SMART" id="SM00849">
    <property type="entry name" value="Lactamase_B"/>
    <property type="match status" value="1"/>
</dbReference>
<keyword evidence="5 9" id="KW-0378">Hydrolase</keyword>
<accession>A0ABX2T0P3</accession>
<dbReference type="InterPro" id="IPR001279">
    <property type="entry name" value="Metallo-B-lactamas"/>
</dbReference>
<keyword evidence="3 10" id="KW-0479">Metal-binding</keyword>
<dbReference type="SUPFAM" id="SSF56281">
    <property type="entry name" value="Metallo-hydrolase/oxidoreductase"/>
    <property type="match status" value="1"/>
</dbReference>
<keyword evidence="7 9" id="KW-0269">Exonuclease</keyword>
<dbReference type="InterPro" id="IPR036866">
    <property type="entry name" value="RibonucZ/Hydroxyglut_hydro"/>
</dbReference>
<keyword evidence="9" id="KW-0698">rRNA processing</keyword>
<dbReference type="Pfam" id="PF07521">
    <property type="entry name" value="RMMBL"/>
    <property type="match status" value="1"/>
</dbReference>
<evidence type="ECO:0000256" key="7">
    <source>
        <dbReference type="ARBA" id="ARBA00022839"/>
    </source>
</evidence>
<comment type="subcellular location">
    <subcellularLocation>
        <location evidence="9 10">Cytoplasm</location>
    </subcellularLocation>
</comment>
<dbReference type="InterPro" id="IPR041636">
    <property type="entry name" value="RNase_J_C"/>
</dbReference>
<dbReference type="Gene3D" id="3.40.50.10710">
    <property type="entry name" value="Metallo-hydrolase/oxidoreductase"/>
    <property type="match status" value="1"/>
</dbReference>
<feature type="domain" description="Metallo-beta-lactamase" evidence="11">
    <location>
        <begin position="22"/>
        <end position="216"/>
    </location>
</feature>
<dbReference type="NCBIfam" id="NF047419">
    <property type="entry name" value="RNase_J1_RnjA"/>
    <property type="match status" value="1"/>
</dbReference>
<dbReference type="Proteomes" id="UP000531840">
    <property type="component" value="Unassembled WGS sequence"/>
</dbReference>
<dbReference type="EC" id="3.1.-.-" evidence="9 10"/>
<dbReference type="Pfam" id="PF17770">
    <property type="entry name" value="RNase_J_C"/>
    <property type="match status" value="1"/>
</dbReference>